<name>A0AAV1W308_LUPLU</name>
<dbReference type="AlphaFoldDB" id="A0AAV1W308"/>
<gene>
    <name evidence="1" type="ORF">LLUT_LOCUS4443</name>
</gene>
<accession>A0AAV1W308</accession>
<dbReference type="EMBL" id="CAXHTB010000003">
    <property type="protein sequence ID" value="CAL0303383.1"/>
    <property type="molecule type" value="Genomic_DNA"/>
</dbReference>
<evidence type="ECO:0008006" key="3">
    <source>
        <dbReference type="Google" id="ProtNLM"/>
    </source>
</evidence>
<comment type="caution">
    <text evidence="1">The sequence shown here is derived from an EMBL/GenBank/DDBJ whole genome shotgun (WGS) entry which is preliminary data.</text>
</comment>
<dbReference type="Proteomes" id="UP001497480">
    <property type="component" value="Unassembled WGS sequence"/>
</dbReference>
<dbReference type="InterPro" id="IPR012340">
    <property type="entry name" value="NA-bd_OB-fold"/>
</dbReference>
<reference evidence="1 2" key="1">
    <citation type="submission" date="2024-03" db="EMBL/GenBank/DDBJ databases">
        <authorList>
            <person name="Martinez-Hernandez J."/>
        </authorList>
    </citation>
    <scope>NUCLEOTIDE SEQUENCE [LARGE SCALE GENOMIC DNA]</scope>
</reference>
<dbReference type="SUPFAM" id="SSF50249">
    <property type="entry name" value="Nucleic acid-binding proteins"/>
    <property type="match status" value="1"/>
</dbReference>
<proteinExistence type="predicted"/>
<evidence type="ECO:0000313" key="2">
    <source>
        <dbReference type="Proteomes" id="UP001497480"/>
    </source>
</evidence>
<keyword evidence="2" id="KW-1185">Reference proteome</keyword>
<dbReference type="Gene3D" id="2.40.50.140">
    <property type="entry name" value="Nucleic acid-binding proteins"/>
    <property type="match status" value="1"/>
</dbReference>
<evidence type="ECO:0000313" key="1">
    <source>
        <dbReference type="EMBL" id="CAL0303383.1"/>
    </source>
</evidence>
<protein>
    <recommendedName>
        <fullName evidence="3">Replication factor A C-terminal domain-containing protein</fullName>
    </recommendedName>
</protein>
<sequence length="140" mass="15907">MFIVGKHGWYYDGCIKCTKKAGVKDGPFTCKCRAYNQKYKLDIKIVHQNGSGRFVFWDRQCADIIGISVCMLRNQMIVKGEDDPKAFPLILDMLLARALALRVKVQPSYNQSSVIRLSENPILIKSILDQFGILEVHIIS</sequence>
<organism evidence="1 2">
    <name type="scientific">Lupinus luteus</name>
    <name type="common">European yellow lupine</name>
    <dbReference type="NCBI Taxonomy" id="3873"/>
    <lineage>
        <taxon>Eukaryota</taxon>
        <taxon>Viridiplantae</taxon>
        <taxon>Streptophyta</taxon>
        <taxon>Embryophyta</taxon>
        <taxon>Tracheophyta</taxon>
        <taxon>Spermatophyta</taxon>
        <taxon>Magnoliopsida</taxon>
        <taxon>eudicotyledons</taxon>
        <taxon>Gunneridae</taxon>
        <taxon>Pentapetalae</taxon>
        <taxon>rosids</taxon>
        <taxon>fabids</taxon>
        <taxon>Fabales</taxon>
        <taxon>Fabaceae</taxon>
        <taxon>Papilionoideae</taxon>
        <taxon>50 kb inversion clade</taxon>
        <taxon>genistoids sensu lato</taxon>
        <taxon>core genistoids</taxon>
        <taxon>Genisteae</taxon>
        <taxon>Lupinus</taxon>
    </lineage>
</organism>